<accession>A0A2U9ISK6</accession>
<sequence length="226" mass="26064">MDSEIRESLLKLGLSDYEAKTMLALMRKCSGTMREISRESGIPYQKIYQVCEGLEEKGLVKVIHGRPKRVKLIDPETSLRIYREKLVENIDRYISVVMRSWKEVKSKEADRSVHVRGNRAVMRLIKKFIDQSNKLDVVYDKPPDWLVKMLERYHGELTFISTTPVSSIKGKVKVVRGLSSKFMIFDDSLAATFSEDEGEMEVILDSCKGCLYQVREHFSLLTSMSE</sequence>
<dbReference type="Gene3D" id="1.10.10.10">
    <property type="entry name" value="Winged helix-like DNA-binding domain superfamily/Winged helix DNA-binding domain"/>
    <property type="match status" value="1"/>
</dbReference>
<feature type="domain" description="Transcription regulator TrmB N-terminal" evidence="1">
    <location>
        <begin position="9"/>
        <end position="76"/>
    </location>
</feature>
<dbReference type="InterPro" id="IPR051797">
    <property type="entry name" value="TrmB-like"/>
</dbReference>
<proteinExistence type="predicted"/>
<dbReference type="PANTHER" id="PTHR34293">
    <property type="entry name" value="HTH-TYPE TRANSCRIPTIONAL REGULATOR TRMBL2"/>
    <property type="match status" value="1"/>
</dbReference>
<dbReference type="GeneID" id="36834538"/>
<keyword evidence="3" id="KW-1185">Reference proteome</keyword>
<gene>
    <name evidence="2" type="ORF">DFR87_04310</name>
</gene>
<dbReference type="SUPFAM" id="SSF46785">
    <property type="entry name" value="Winged helix' DNA-binding domain"/>
    <property type="match status" value="1"/>
</dbReference>
<name>A0A2U9ISK6_9CREN</name>
<evidence type="ECO:0000259" key="1">
    <source>
        <dbReference type="Pfam" id="PF01978"/>
    </source>
</evidence>
<protein>
    <submittedName>
        <fullName evidence="2">TrmB family transcriptional regulator</fullName>
    </submittedName>
</protein>
<dbReference type="KEGG" id="mhk:DFR87_04310"/>
<dbReference type="OrthoDB" id="30795at2157"/>
<dbReference type="InterPro" id="IPR036390">
    <property type="entry name" value="WH_DNA-bd_sf"/>
</dbReference>
<dbReference type="InterPro" id="IPR036388">
    <property type="entry name" value="WH-like_DNA-bd_sf"/>
</dbReference>
<dbReference type="InterPro" id="IPR002831">
    <property type="entry name" value="Tscrpt_reg_TrmB_N"/>
</dbReference>
<dbReference type="Proteomes" id="UP000247586">
    <property type="component" value="Chromosome"/>
</dbReference>
<dbReference type="RefSeq" id="WP_110368972.1">
    <property type="nucleotide sequence ID" value="NZ_CP029287.2"/>
</dbReference>
<evidence type="ECO:0000313" key="3">
    <source>
        <dbReference type="Proteomes" id="UP000247586"/>
    </source>
</evidence>
<dbReference type="PANTHER" id="PTHR34293:SF1">
    <property type="entry name" value="HTH-TYPE TRANSCRIPTIONAL REGULATOR TRMBL2"/>
    <property type="match status" value="1"/>
</dbReference>
<dbReference type="STRING" id="1293036.GCA_001315825_01195"/>
<evidence type="ECO:0000313" key="2">
    <source>
        <dbReference type="EMBL" id="AWR99041.1"/>
    </source>
</evidence>
<organism evidence="2 3">
    <name type="scientific">Metallosphaera hakonensis JCM 8857 = DSM 7519</name>
    <dbReference type="NCBI Taxonomy" id="1293036"/>
    <lineage>
        <taxon>Archaea</taxon>
        <taxon>Thermoproteota</taxon>
        <taxon>Thermoprotei</taxon>
        <taxon>Sulfolobales</taxon>
        <taxon>Sulfolobaceae</taxon>
        <taxon>Metallosphaera</taxon>
    </lineage>
</organism>
<dbReference type="Pfam" id="PF01978">
    <property type="entry name" value="TrmB"/>
    <property type="match status" value="1"/>
</dbReference>
<reference evidence="2" key="1">
    <citation type="submission" date="2018-05" db="EMBL/GenBank/DDBJ databases">
        <title>Complete Genome Sequences of Extremely Thermoacidophilic, Metal-Mobilizing Type-Strain Members of the Archaeal Family Sulfolobaceae: Acidianus brierleyi DSM-1651T, Acidianus sulfidivorans DSM-18786T, Metallosphaera hakonensis DSM-7519T, and Metallosphaera prunae DSM-10039T.</title>
        <authorList>
            <person name="Counts J.A."/>
            <person name="Kelly R.M."/>
        </authorList>
    </citation>
    <scope>NUCLEOTIDE SEQUENCE [LARGE SCALE GENOMIC DNA]</scope>
    <source>
        <strain evidence="2">HO1-1</strain>
    </source>
</reference>
<dbReference type="AlphaFoldDB" id="A0A2U9ISK6"/>
<dbReference type="EMBL" id="CP029287">
    <property type="protein sequence ID" value="AWR99041.1"/>
    <property type="molecule type" value="Genomic_DNA"/>
</dbReference>